<accession>A0A1I2J8I7</accession>
<evidence type="ECO:0000313" key="3">
    <source>
        <dbReference type="Proteomes" id="UP000199323"/>
    </source>
</evidence>
<gene>
    <name evidence="2" type="ORF">SAMN05216251_116134</name>
</gene>
<evidence type="ECO:0000313" key="2">
    <source>
        <dbReference type="EMBL" id="SFF50153.1"/>
    </source>
</evidence>
<dbReference type="Proteomes" id="UP000199323">
    <property type="component" value="Unassembled WGS sequence"/>
</dbReference>
<protein>
    <submittedName>
        <fullName evidence="2">Uncharacterized protein</fullName>
    </submittedName>
</protein>
<name>A0A1I2J8I7_9ACTN</name>
<proteinExistence type="predicted"/>
<sequence length="330" mass="35737">MSDSLLPYAVGAAKRARSAAVRVRRRVERMHTVPALGTGVRPRPLLQTVHLSVLGGRTLNVAVPFPHRPEGLAAARLELIRGGRRLSLDLVQEPRRDGSLLLTATTALLHAGPTERDSRGLVLDSGVWRLVVVTTDDGGRETRSDLTAPTPSTMDGPTLPTSPSTSSGAVFRPVRSVDGRAMLKVTGPAQQAELVSFDLRWDRITVHGRLLAARHPVGEYTVEAVRRGTTKAVPARPVWDGDTFTFDLPLAAMTAGSRTQRTWDVQLRAGRTRLKLARRLTHVRHPKQIFRTPYSIIALESGSLTRVHAHLTPSGALAVACAAFGTNEDA</sequence>
<feature type="compositionally biased region" description="Low complexity" evidence="1">
    <location>
        <begin position="157"/>
        <end position="167"/>
    </location>
</feature>
<dbReference type="EMBL" id="FONG01000016">
    <property type="protein sequence ID" value="SFF50153.1"/>
    <property type="molecule type" value="Genomic_DNA"/>
</dbReference>
<feature type="region of interest" description="Disordered" evidence="1">
    <location>
        <begin position="139"/>
        <end position="170"/>
    </location>
</feature>
<reference evidence="2 3" key="1">
    <citation type="submission" date="2016-10" db="EMBL/GenBank/DDBJ databases">
        <authorList>
            <person name="de Groot N.N."/>
        </authorList>
    </citation>
    <scope>NUCLEOTIDE SEQUENCE [LARGE SCALE GENOMIC DNA]</scope>
    <source>
        <strain evidence="2 3">CGMCC 4.3510</strain>
    </source>
</reference>
<keyword evidence="3" id="KW-1185">Reference proteome</keyword>
<dbReference type="OrthoDB" id="3436381at2"/>
<dbReference type="AlphaFoldDB" id="A0A1I2J8I7"/>
<organism evidence="2 3">
    <name type="scientific">Actinacidiphila alni</name>
    <dbReference type="NCBI Taxonomy" id="380248"/>
    <lineage>
        <taxon>Bacteria</taxon>
        <taxon>Bacillati</taxon>
        <taxon>Actinomycetota</taxon>
        <taxon>Actinomycetes</taxon>
        <taxon>Kitasatosporales</taxon>
        <taxon>Streptomycetaceae</taxon>
        <taxon>Actinacidiphila</taxon>
    </lineage>
</organism>
<evidence type="ECO:0000256" key="1">
    <source>
        <dbReference type="SAM" id="MobiDB-lite"/>
    </source>
</evidence>
<dbReference type="STRING" id="380248.SAMN05216251_116134"/>
<feature type="compositionally biased region" description="Polar residues" evidence="1">
    <location>
        <begin position="145"/>
        <end position="155"/>
    </location>
</feature>